<feature type="region of interest" description="Disordered" evidence="1">
    <location>
        <begin position="1"/>
        <end position="96"/>
    </location>
</feature>
<feature type="compositionally biased region" description="Basic and acidic residues" evidence="1">
    <location>
        <begin position="1"/>
        <end position="15"/>
    </location>
</feature>
<name>A0ABR3PGF9_9PEZI</name>
<feature type="compositionally biased region" description="Acidic residues" evidence="1">
    <location>
        <begin position="186"/>
        <end position="196"/>
    </location>
</feature>
<reference evidence="2 3" key="1">
    <citation type="submission" date="2024-07" db="EMBL/GenBank/DDBJ databases">
        <title>Draft sequence of the Neodothiora populina.</title>
        <authorList>
            <person name="Drown D.D."/>
            <person name="Schuette U.S."/>
            <person name="Buechlein A.B."/>
            <person name="Rusch D.R."/>
            <person name="Winton L.W."/>
            <person name="Adams G.A."/>
        </authorList>
    </citation>
    <scope>NUCLEOTIDE SEQUENCE [LARGE SCALE GENOMIC DNA]</scope>
    <source>
        <strain evidence="2 3">CPC 39397</strain>
    </source>
</reference>
<feature type="compositionally biased region" description="Basic and acidic residues" evidence="1">
    <location>
        <begin position="49"/>
        <end position="59"/>
    </location>
</feature>
<gene>
    <name evidence="2" type="ORF">AAFC00_003738</name>
</gene>
<organism evidence="2 3">
    <name type="scientific">Neodothiora populina</name>
    <dbReference type="NCBI Taxonomy" id="2781224"/>
    <lineage>
        <taxon>Eukaryota</taxon>
        <taxon>Fungi</taxon>
        <taxon>Dikarya</taxon>
        <taxon>Ascomycota</taxon>
        <taxon>Pezizomycotina</taxon>
        <taxon>Dothideomycetes</taxon>
        <taxon>Dothideomycetidae</taxon>
        <taxon>Dothideales</taxon>
        <taxon>Dothioraceae</taxon>
        <taxon>Neodothiora</taxon>
    </lineage>
</organism>
<feature type="compositionally biased region" description="Low complexity" evidence="1">
    <location>
        <begin position="125"/>
        <end position="138"/>
    </location>
</feature>
<comment type="caution">
    <text evidence="2">The sequence shown here is derived from an EMBL/GenBank/DDBJ whole genome shotgun (WGS) entry which is preliminary data.</text>
</comment>
<feature type="compositionally biased region" description="Low complexity" evidence="1">
    <location>
        <begin position="317"/>
        <end position="343"/>
    </location>
</feature>
<feature type="region of interest" description="Disordered" evidence="1">
    <location>
        <begin position="115"/>
        <end position="161"/>
    </location>
</feature>
<evidence type="ECO:0000313" key="2">
    <source>
        <dbReference type="EMBL" id="KAL1304810.1"/>
    </source>
</evidence>
<feature type="region of interest" description="Disordered" evidence="1">
    <location>
        <begin position="364"/>
        <end position="386"/>
    </location>
</feature>
<feature type="compositionally biased region" description="Basic and acidic residues" evidence="1">
    <location>
        <begin position="237"/>
        <end position="248"/>
    </location>
</feature>
<dbReference type="GeneID" id="95977438"/>
<keyword evidence="3" id="KW-1185">Reference proteome</keyword>
<feature type="compositionally biased region" description="Basic and acidic residues" evidence="1">
    <location>
        <begin position="364"/>
        <end position="375"/>
    </location>
</feature>
<accession>A0ABR3PGF9</accession>
<feature type="compositionally biased region" description="Low complexity" evidence="1">
    <location>
        <begin position="260"/>
        <end position="274"/>
    </location>
</feature>
<evidence type="ECO:0000256" key="1">
    <source>
        <dbReference type="SAM" id="MobiDB-lite"/>
    </source>
</evidence>
<feature type="compositionally biased region" description="Polar residues" evidence="1">
    <location>
        <begin position="139"/>
        <end position="161"/>
    </location>
</feature>
<evidence type="ECO:0000313" key="3">
    <source>
        <dbReference type="Proteomes" id="UP001562354"/>
    </source>
</evidence>
<feature type="region of interest" description="Disordered" evidence="1">
    <location>
        <begin position="176"/>
        <end position="349"/>
    </location>
</feature>
<feature type="compositionally biased region" description="Polar residues" evidence="1">
    <location>
        <begin position="215"/>
        <end position="234"/>
    </location>
</feature>
<dbReference type="EMBL" id="JBFMKM010000008">
    <property type="protein sequence ID" value="KAL1304810.1"/>
    <property type="molecule type" value="Genomic_DNA"/>
</dbReference>
<feature type="compositionally biased region" description="Acidic residues" evidence="1">
    <location>
        <begin position="71"/>
        <end position="89"/>
    </location>
</feature>
<proteinExistence type="predicted"/>
<feature type="compositionally biased region" description="Polar residues" evidence="1">
    <location>
        <begin position="176"/>
        <end position="185"/>
    </location>
</feature>
<feature type="compositionally biased region" description="Low complexity" evidence="1">
    <location>
        <begin position="16"/>
        <end position="30"/>
    </location>
</feature>
<dbReference type="RefSeq" id="XP_069201084.1">
    <property type="nucleotide sequence ID" value="XM_069343257.1"/>
</dbReference>
<sequence length="437" mass="47836">MALEPIFEHEGEFSDTHSTITDGSGGSSSTARAKNFSRLLQPLSSSDSSRSRNSNESERVSVIPQTSNEHEQDDVVDDVVDDDDDDDDATPPPIRLYSNLDAFDLVDFRDSMDEAVPPPIRMKTAETTTAAAAAAAKTSSPVSTYQHSDTRTSPSQRSITSPQSWIYRPYTAYSETSASSIAQSDVTDESYDDTVDSEAAYSLAEDQTTEKEVYNSETRASSMSDVTYNGQLGQIPSRHDTIAKDKNQRWSGPRKLMTIETNESQSTQNSSNTSGPDDRQQQTRRKPPWLLSHGQATDREGLLKSRVKNKLTKRQPSATPSLSSSESSSGSSTNTISQSTTTAPPIPARVPRIIKRVSLDQISEHINPRDGDGMSDRGSGSSNEWISSEVDTSVLSVEKIHKLKKKGINPALYVEMQNARKGQNKWINPLGGSAFLM</sequence>
<dbReference type="Proteomes" id="UP001562354">
    <property type="component" value="Unassembled WGS sequence"/>
</dbReference>
<protein>
    <submittedName>
        <fullName evidence="2">Uncharacterized protein</fullName>
    </submittedName>
</protein>